<dbReference type="EMBL" id="NIDE01000014">
    <property type="protein sequence ID" value="OWK37326.1"/>
    <property type="molecule type" value="Genomic_DNA"/>
</dbReference>
<keyword evidence="2" id="KW-1185">Reference proteome</keyword>
<organism evidence="1 2">
    <name type="scientific">Fimbriiglobus ruber</name>
    <dbReference type="NCBI Taxonomy" id="1908690"/>
    <lineage>
        <taxon>Bacteria</taxon>
        <taxon>Pseudomonadati</taxon>
        <taxon>Planctomycetota</taxon>
        <taxon>Planctomycetia</taxon>
        <taxon>Gemmatales</taxon>
        <taxon>Gemmataceae</taxon>
        <taxon>Fimbriiglobus</taxon>
    </lineage>
</organism>
<evidence type="ECO:0000313" key="2">
    <source>
        <dbReference type="Proteomes" id="UP000214646"/>
    </source>
</evidence>
<dbReference type="Proteomes" id="UP000214646">
    <property type="component" value="Unassembled WGS sequence"/>
</dbReference>
<name>A0A225DIN8_9BACT</name>
<accession>A0A225DIN8</accession>
<dbReference type="AlphaFoldDB" id="A0A225DIN8"/>
<gene>
    <name evidence="1" type="ORF">FRUB_06446</name>
</gene>
<evidence type="ECO:0000313" key="1">
    <source>
        <dbReference type="EMBL" id="OWK37326.1"/>
    </source>
</evidence>
<protein>
    <submittedName>
        <fullName evidence="1">Uncharacterized protein</fullName>
    </submittedName>
</protein>
<reference evidence="2" key="1">
    <citation type="submission" date="2017-06" db="EMBL/GenBank/DDBJ databases">
        <title>Genome analysis of Fimbriiglobus ruber SP5, the first member of the order Planctomycetales with confirmed chitinolytic capability.</title>
        <authorList>
            <person name="Ravin N.V."/>
            <person name="Rakitin A.L."/>
            <person name="Ivanova A.A."/>
            <person name="Beletsky A.V."/>
            <person name="Kulichevskaya I.S."/>
            <person name="Mardanov A.V."/>
            <person name="Dedysh S.N."/>
        </authorList>
    </citation>
    <scope>NUCLEOTIDE SEQUENCE [LARGE SCALE GENOMIC DNA]</scope>
    <source>
        <strain evidence="2">SP5</strain>
    </source>
</reference>
<comment type="caution">
    <text evidence="1">The sequence shown here is derived from an EMBL/GenBank/DDBJ whole genome shotgun (WGS) entry which is preliminary data.</text>
</comment>
<sequence>MAELKPPHDAPDRGQHRDLHGYEAVAELKLLSRIGLLNL</sequence>
<proteinExistence type="predicted"/>